<evidence type="ECO:0000256" key="1">
    <source>
        <dbReference type="ARBA" id="ARBA00004853"/>
    </source>
</evidence>
<evidence type="ECO:0000256" key="7">
    <source>
        <dbReference type="ARBA" id="ARBA00022833"/>
    </source>
</evidence>
<evidence type="ECO:0000313" key="14">
    <source>
        <dbReference type="EMBL" id="KAB1631948.1"/>
    </source>
</evidence>
<dbReference type="InterPro" id="IPR032677">
    <property type="entry name" value="GTP_cyclohydro_II"/>
</dbReference>
<comment type="catalytic activity">
    <reaction evidence="10 11">
        <text>GTP + 4 H2O = 2,5-diamino-6-hydroxy-4-(5-phosphoribosylamino)-pyrimidine + formate + 2 phosphate + 3 H(+)</text>
        <dbReference type="Rhea" id="RHEA:23704"/>
        <dbReference type="ChEBI" id="CHEBI:15377"/>
        <dbReference type="ChEBI" id="CHEBI:15378"/>
        <dbReference type="ChEBI" id="CHEBI:15740"/>
        <dbReference type="ChEBI" id="CHEBI:37565"/>
        <dbReference type="ChEBI" id="CHEBI:43474"/>
        <dbReference type="ChEBI" id="CHEBI:58614"/>
        <dbReference type="EC" id="3.5.4.25"/>
    </reaction>
</comment>
<dbReference type="EMBL" id="WBKA01000004">
    <property type="protein sequence ID" value="KAB1631948.1"/>
    <property type="molecule type" value="Genomic_DNA"/>
</dbReference>
<evidence type="ECO:0000256" key="3">
    <source>
        <dbReference type="ARBA" id="ARBA00022619"/>
    </source>
</evidence>
<evidence type="ECO:0000256" key="6">
    <source>
        <dbReference type="ARBA" id="ARBA00022801"/>
    </source>
</evidence>
<dbReference type="Pfam" id="PF00925">
    <property type="entry name" value="GTP_cyclohydro2"/>
    <property type="match status" value="1"/>
</dbReference>
<comment type="similarity">
    <text evidence="2">In the N-terminal section; belongs to the DHBP synthase family.</text>
</comment>
<evidence type="ECO:0000313" key="15">
    <source>
        <dbReference type="Proteomes" id="UP000481339"/>
    </source>
</evidence>
<gene>
    <name evidence="11 14" type="primary">ribA</name>
    <name evidence="14" type="ORF">F8O02_06400</name>
</gene>
<comment type="cofactor">
    <cofactor evidence="11">
        <name>Zn(2+)</name>
        <dbReference type="ChEBI" id="CHEBI:29105"/>
    </cofactor>
    <text evidence="11">Binds 1 zinc ion per subunit.</text>
</comment>
<dbReference type="HAMAP" id="MF_00179">
    <property type="entry name" value="RibA"/>
    <property type="match status" value="1"/>
</dbReference>
<feature type="binding site" evidence="11">
    <location>
        <begin position="73"/>
        <end position="77"/>
    </location>
    <ligand>
        <name>GTP</name>
        <dbReference type="ChEBI" id="CHEBI:37565"/>
    </ligand>
</feature>
<dbReference type="PANTHER" id="PTHR21327:SF18">
    <property type="entry name" value="3,4-DIHYDROXY-2-BUTANONE 4-PHOSPHATE SYNTHASE"/>
    <property type="match status" value="1"/>
</dbReference>
<keyword evidence="7 11" id="KW-0862">Zinc</keyword>
<dbReference type="InterPro" id="IPR036144">
    <property type="entry name" value="RibA-like_sf"/>
</dbReference>
<evidence type="ECO:0000256" key="5">
    <source>
        <dbReference type="ARBA" id="ARBA00022741"/>
    </source>
</evidence>
<feature type="binding site" evidence="11">
    <location>
        <position position="178"/>
    </location>
    <ligand>
        <name>GTP</name>
        <dbReference type="ChEBI" id="CHEBI:37565"/>
    </ligand>
</feature>
<dbReference type="FunFam" id="3.40.50.10990:FF:000001">
    <property type="entry name" value="Riboflavin biosynthesis protein RibBA"/>
    <property type="match status" value="1"/>
</dbReference>
<feature type="binding site" evidence="11">
    <location>
        <position position="89"/>
    </location>
    <ligand>
        <name>Zn(2+)</name>
        <dbReference type="ChEBI" id="CHEBI:29105"/>
        <note>catalytic</note>
    </ligand>
</feature>
<feature type="active site" description="Nucleophile" evidence="11">
    <location>
        <position position="152"/>
    </location>
</feature>
<evidence type="ECO:0000256" key="9">
    <source>
        <dbReference type="ARBA" id="ARBA00043932"/>
    </source>
</evidence>
<comment type="caution">
    <text evidence="14">The sequence shown here is derived from an EMBL/GenBank/DDBJ whole genome shotgun (WGS) entry which is preliminary data.</text>
</comment>
<dbReference type="GO" id="GO:0008270">
    <property type="term" value="F:zinc ion binding"/>
    <property type="evidence" value="ECO:0007669"/>
    <property type="project" value="UniProtKB-UniRule"/>
</dbReference>
<feature type="binding site" evidence="11">
    <location>
        <position position="94"/>
    </location>
    <ligand>
        <name>GTP</name>
        <dbReference type="ChEBI" id="CHEBI:37565"/>
    </ligand>
</feature>
<protein>
    <recommendedName>
        <fullName evidence="11">GTP cyclohydrolase-2</fullName>
        <ecNumber evidence="11">3.5.4.25</ecNumber>
    </recommendedName>
    <alternativeName>
        <fullName evidence="11">GTP cyclohydrolase II</fullName>
    </alternativeName>
</protein>
<dbReference type="Proteomes" id="UP000481339">
    <property type="component" value="Unassembled WGS sequence"/>
</dbReference>
<feature type="binding site" evidence="11">
    <location>
        <begin position="116"/>
        <end position="118"/>
    </location>
    <ligand>
        <name>GTP</name>
        <dbReference type="ChEBI" id="CHEBI:37565"/>
    </ligand>
</feature>
<feature type="region of interest" description="Disordered" evidence="12">
    <location>
        <begin position="1"/>
        <end position="24"/>
    </location>
</feature>
<evidence type="ECO:0000256" key="11">
    <source>
        <dbReference type="HAMAP-Rule" id="MF_00179"/>
    </source>
</evidence>
<comment type="similarity">
    <text evidence="11">Belongs to the GTP cyclohydrolase II family.</text>
</comment>
<evidence type="ECO:0000256" key="10">
    <source>
        <dbReference type="ARBA" id="ARBA00049295"/>
    </source>
</evidence>
<keyword evidence="8 11" id="KW-0342">GTP-binding</keyword>
<feature type="binding site" evidence="11">
    <location>
        <position position="91"/>
    </location>
    <ligand>
        <name>Zn(2+)</name>
        <dbReference type="ChEBI" id="CHEBI:29105"/>
        <note>catalytic</note>
    </ligand>
</feature>
<dbReference type="InterPro" id="IPR000926">
    <property type="entry name" value="RibA"/>
</dbReference>
<organism evidence="14 15">
    <name type="scientific">Pseudoclavibacter caeni</name>
    <dbReference type="NCBI Taxonomy" id="908846"/>
    <lineage>
        <taxon>Bacteria</taxon>
        <taxon>Bacillati</taxon>
        <taxon>Actinomycetota</taxon>
        <taxon>Actinomycetes</taxon>
        <taxon>Micrococcales</taxon>
        <taxon>Microbacteriaceae</taxon>
        <taxon>Pseudoclavibacter</taxon>
    </lineage>
</organism>
<keyword evidence="5 11" id="KW-0547">Nucleotide-binding</keyword>
<dbReference type="CDD" id="cd00641">
    <property type="entry name" value="GTP_cyclohydro2"/>
    <property type="match status" value="1"/>
</dbReference>
<dbReference type="Gene3D" id="3.40.50.10990">
    <property type="entry name" value="GTP cyclohydrolase II"/>
    <property type="match status" value="1"/>
</dbReference>
<dbReference type="OrthoDB" id="9793111at2"/>
<dbReference type="NCBIfam" id="TIGR00505">
    <property type="entry name" value="ribA"/>
    <property type="match status" value="1"/>
</dbReference>
<dbReference type="EC" id="3.5.4.25" evidence="11"/>
<keyword evidence="15" id="KW-1185">Reference proteome</keyword>
<dbReference type="UniPathway" id="UPA00275">
    <property type="reaction ID" value="UER00400"/>
</dbReference>
<evidence type="ECO:0000256" key="2">
    <source>
        <dbReference type="ARBA" id="ARBA00005520"/>
    </source>
</evidence>
<feature type="binding site" evidence="11">
    <location>
        <position position="138"/>
    </location>
    <ligand>
        <name>GTP</name>
        <dbReference type="ChEBI" id="CHEBI:37565"/>
    </ligand>
</feature>
<dbReference type="NCBIfam" id="NF001591">
    <property type="entry name" value="PRK00393.1"/>
    <property type="match status" value="1"/>
</dbReference>
<name>A0A7C8BN20_9MICO</name>
<proteinExistence type="inferred from homology"/>
<dbReference type="AlphaFoldDB" id="A0A7C8BN20"/>
<feature type="domain" description="GTP cyclohydrolase II" evidence="13">
    <location>
        <begin position="32"/>
        <end position="194"/>
    </location>
</feature>
<evidence type="ECO:0000256" key="8">
    <source>
        <dbReference type="ARBA" id="ARBA00023134"/>
    </source>
</evidence>
<comment type="function">
    <text evidence="9 11">Catalyzes the conversion of GTP to 2,5-diamino-6-ribosylamino-4(3H)-pyrimidinone 5'-phosphate (DARP), formate and pyrophosphate.</text>
</comment>
<sequence length="222" mass="23837">MARPSGGAVTDVTSTDGPAADAARPDRVEFIVETRIPTEHGTFRVRGYRDLATGADHLAIVSTAPIGDPPLVRVHSECLTGEVLGSLKCECGPQLHAALDRIDADGGVVIYLRGHEGRGIGLLEKLRAYRLQEDGLDTVDANRALGHADDEREYGAAAAVLADLGIDRVRLMTNNPLKRQDLERHGIAVTELVPIVVGENAANQAYLETKRDRMGHLLPADL</sequence>
<dbReference type="GO" id="GO:0009231">
    <property type="term" value="P:riboflavin biosynthetic process"/>
    <property type="evidence" value="ECO:0007669"/>
    <property type="project" value="UniProtKB-UniRule"/>
</dbReference>
<feature type="binding site" evidence="11">
    <location>
        <position position="173"/>
    </location>
    <ligand>
        <name>GTP</name>
        <dbReference type="ChEBI" id="CHEBI:37565"/>
    </ligand>
</feature>
<dbReference type="GO" id="GO:0005525">
    <property type="term" value="F:GTP binding"/>
    <property type="evidence" value="ECO:0007669"/>
    <property type="project" value="UniProtKB-KW"/>
</dbReference>
<comment type="pathway">
    <text evidence="1 11">Cofactor biosynthesis; riboflavin biosynthesis; 5-amino-6-(D-ribitylamino)uracil from GTP: step 1/4.</text>
</comment>
<feature type="active site" description="Proton acceptor" evidence="11">
    <location>
        <position position="150"/>
    </location>
</feature>
<keyword evidence="3 11" id="KW-0686">Riboflavin biosynthesis</keyword>
<dbReference type="PANTHER" id="PTHR21327">
    <property type="entry name" value="GTP CYCLOHYDROLASE II-RELATED"/>
    <property type="match status" value="1"/>
</dbReference>
<dbReference type="GO" id="GO:0003935">
    <property type="term" value="F:GTP cyclohydrolase II activity"/>
    <property type="evidence" value="ECO:0007669"/>
    <property type="project" value="UniProtKB-UniRule"/>
</dbReference>
<accession>A0A7C8BN20</accession>
<keyword evidence="4 11" id="KW-0479">Metal-binding</keyword>
<keyword evidence="6 11" id="KW-0378">Hydrolase</keyword>
<evidence type="ECO:0000256" key="12">
    <source>
        <dbReference type="SAM" id="MobiDB-lite"/>
    </source>
</evidence>
<dbReference type="GO" id="GO:0005829">
    <property type="term" value="C:cytosol"/>
    <property type="evidence" value="ECO:0007669"/>
    <property type="project" value="TreeGrafter"/>
</dbReference>
<evidence type="ECO:0000259" key="13">
    <source>
        <dbReference type="Pfam" id="PF00925"/>
    </source>
</evidence>
<reference evidence="14 15" key="1">
    <citation type="submission" date="2019-09" db="EMBL/GenBank/DDBJ databases">
        <title>Phylogeny of genus Pseudoclavibacter and closely related genus.</title>
        <authorList>
            <person name="Li Y."/>
        </authorList>
    </citation>
    <scope>NUCLEOTIDE SEQUENCE [LARGE SCALE GENOMIC DNA]</scope>
    <source>
        <strain evidence="14 15">JCM 16921</strain>
    </source>
</reference>
<dbReference type="SUPFAM" id="SSF142695">
    <property type="entry name" value="RibA-like"/>
    <property type="match status" value="1"/>
</dbReference>
<feature type="binding site" evidence="11">
    <location>
        <position position="78"/>
    </location>
    <ligand>
        <name>Zn(2+)</name>
        <dbReference type="ChEBI" id="CHEBI:29105"/>
        <note>catalytic</note>
    </ligand>
</feature>
<evidence type="ECO:0000256" key="4">
    <source>
        <dbReference type="ARBA" id="ARBA00022723"/>
    </source>
</evidence>